<organism evidence="2 3">
    <name type="scientific">Candidatus Taylorbacteria bacterium RIFCSPHIGHO2_02_FULL_46_13</name>
    <dbReference type="NCBI Taxonomy" id="1802312"/>
    <lineage>
        <taxon>Bacteria</taxon>
        <taxon>Candidatus Tayloriibacteriota</taxon>
    </lineage>
</organism>
<dbReference type="EMBL" id="MHRQ01000026">
    <property type="protein sequence ID" value="OHA26140.1"/>
    <property type="molecule type" value="Genomic_DNA"/>
</dbReference>
<gene>
    <name evidence="2" type="ORF">A3C06_03950</name>
</gene>
<proteinExistence type="predicted"/>
<name>A0A1G2MQG4_9BACT</name>
<protein>
    <submittedName>
        <fullName evidence="2">Uncharacterized protein</fullName>
    </submittedName>
</protein>
<evidence type="ECO:0000313" key="3">
    <source>
        <dbReference type="Proteomes" id="UP000177565"/>
    </source>
</evidence>
<feature type="region of interest" description="Disordered" evidence="1">
    <location>
        <begin position="1"/>
        <end position="26"/>
    </location>
</feature>
<evidence type="ECO:0000256" key="1">
    <source>
        <dbReference type="SAM" id="MobiDB-lite"/>
    </source>
</evidence>
<sequence>MRRAFSAFTGLESSSHKENEPQPAGANLAQKKERMAPMNTLAPSNTVTTRDPKGLKFVSIVEAAFNKAKLSEEEAQRVNDTPGLSELVDNFIAENRVGNQFADEEVRSNYRYPEEYKGSRPIEEQIKTLAKIFGLSPDDALAYAKTIASKPLNGGEGRFAIVSDAGLAKLFPNVTDPAELFCLGSNLVLEKIEATKRPFHNYRKGELTKDCFRRHIKTTAAYEKIVSEQKGDIWIIDGQLAMKHRGRSVRRACVCFTGSEFGLDPIAGGSIALTHPERFVRSSELDMDLAGAEFTPGADGGFSGAPDFFFYGGELVFDADYVACPLGGFGSASGFTSQ</sequence>
<reference evidence="2 3" key="1">
    <citation type="journal article" date="2016" name="Nat. Commun.">
        <title>Thousands of microbial genomes shed light on interconnected biogeochemical processes in an aquifer system.</title>
        <authorList>
            <person name="Anantharaman K."/>
            <person name="Brown C.T."/>
            <person name="Hug L.A."/>
            <person name="Sharon I."/>
            <person name="Castelle C.J."/>
            <person name="Probst A.J."/>
            <person name="Thomas B.C."/>
            <person name="Singh A."/>
            <person name="Wilkins M.J."/>
            <person name="Karaoz U."/>
            <person name="Brodie E.L."/>
            <person name="Williams K.H."/>
            <person name="Hubbard S.S."/>
            <person name="Banfield J.F."/>
        </authorList>
    </citation>
    <scope>NUCLEOTIDE SEQUENCE [LARGE SCALE GENOMIC DNA]</scope>
</reference>
<dbReference type="Proteomes" id="UP000177565">
    <property type="component" value="Unassembled WGS sequence"/>
</dbReference>
<comment type="caution">
    <text evidence="2">The sequence shown here is derived from an EMBL/GenBank/DDBJ whole genome shotgun (WGS) entry which is preliminary data.</text>
</comment>
<dbReference type="AlphaFoldDB" id="A0A1G2MQG4"/>
<accession>A0A1G2MQG4</accession>
<evidence type="ECO:0000313" key="2">
    <source>
        <dbReference type="EMBL" id="OHA26140.1"/>
    </source>
</evidence>